<dbReference type="Proteomes" id="UP000824208">
    <property type="component" value="Unassembled WGS sequence"/>
</dbReference>
<organism evidence="2 3">
    <name type="scientific">Candidatus Flavonifractor intestinipullorum</name>
    <dbReference type="NCBI Taxonomy" id="2838587"/>
    <lineage>
        <taxon>Bacteria</taxon>
        <taxon>Bacillati</taxon>
        <taxon>Bacillota</taxon>
        <taxon>Clostridia</taxon>
        <taxon>Eubacteriales</taxon>
        <taxon>Oscillospiraceae</taxon>
        <taxon>Flavonifractor</taxon>
    </lineage>
</organism>
<dbReference type="Pfam" id="PF11823">
    <property type="entry name" value="Se_S_carrier"/>
    <property type="match status" value="1"/>
</dbReference>
<name>A0A9D2M867_9FIRM</name>
<sequence>MQEYCVIAFANARVATKGQNILQQTGLKAFLMPTPREITASCGLSLRLSPEDGPRAREALDAAGLPDGERRFYHMSYDEHHRSVVPAEELTANSP</sequence>
<gene>
    <name evidence="2" type="ORF">H9714_00120</name>
</gene>
<comment type="caution">
    <text evidence="2">The sequence shown here is derived from an EMBL/GenBank/DDBJ whole genome shotgun (WGS) entry which is preliminary data.</text>
</comment>
<dbReference type="AlphaFoldDB" id="A0A9D2M867"/>
<feature type="domain" description="Putative Se/S carrier protein-like" evidence="1">
    <location>
        <begin position="4"/>
        <end position="66"/>
    </location>
</feature>
<dbReference type="EMBL" id="DWYC01000001">
    <property type="protein sequence ID" value="HJB55941.1"/>
    <property type="molecule type" value="Genomic_DNA"/>
</dbReference>
<accession>A0A9D2M867</accession>
<proteinExistence type="predicted"/>
<reference evidence="2" key="2">
    <citation type="submission" date="2021-04" db="EMBL/GenBank/DDBJ databases">
        <authorList>
            <person name="Gilroy R."/>
        </authorList>
    </citation>
    <scope>NUCLEOTIDE SEQUENCE</scope>
    <source>
        <strain evidence="2">CHK189-11263</strain>
    </source>
</reference>
<reference evidence="2" key="1">
    <citation type="journal article" date="2021" name="PeerJ">
        <title>Extensive microbial diversity within the chicken gut microbiome revealed by metagenomics and culture.</title>
        <authorList>
            <person name="Gilroy R."/>
            <person name="Ravi A."/>
            <person name="Getino M."/>
            <person name="Pursley I."/>
            <person name="Horton D.L."/>
            <person name="Alikhan N.F."/>
            <person name="Baker D."/>
            <person name="Gharbi K."/>
            <person name="Hall N."/>
            <person name="Watson M."/>
            <person name="Adriaenssens E.M."/>
            <person name="Foster-Nyarko E."/>
            <person name="Jarju S."/>
            <person name="Secka A."/>
            <person name="Antonio M."/>
            <person name="Oren A."/>
            <person name="Chaudhuri R.R."/>
            <person name="La Ragione R."/>
            <person name="Hildebrand F."/>
            <person name="Pallen M.J."/>
        </authorList>
    </citation>
    <scope>NUCLEOTIDE SEQUENCE</scope>
    <source>
        <strain evidence="2">CHK189-11263</strain>
    </source>
</reference>
<evidence type="ECO:0000313" key="3">
    <source>
        <dbReference type="Proteomes" id="UP000824208"/>
    </source>
</evidence>
<evidence type="ECO:0000259" key="1">
    <source>
        <dbReference type="Pfam" id="PF11823"/>
    </source>
</evidence>
<evidence type="ECO:0000313" key="2">
    <source>
        <dbReference type="EMBL" id="HJB55941.1"/>
    </source>
</evidence>
<dbReference type="InterPro" id="IPR021778">
    <property type="entry name" value="Se/S_carrier-like"/>
</dbReference>
<protein>
    <submittedName>
        <fullName evidence="2">DUF3343 domain-containing protein</fullName>
    </submittedName>
</protein>